<dbReference type="AlphaFoldDB" id="W2Y136"/>
<feature type="region of interest" description="Disordered" evidence="1">
    <location>
        <begin position="1"/>
        <end position="52"/>
    </location>
</feature>
<reference evidence="2 3" key="1">
    <citation type="submission" date="2013-11" db="EMBL/GenBank/DDBJ databases">
        <title>The Genome Sequence of Phytophthora parasitica P10297.</title>
        <authorList>
            <consortium name="The Broad Institute Genomics Platform"/>
            <person name="Russ C."/>
            <person name="Tyler B."/>
            <person name="Panabieres F."/>
            <person name="Shan W."/>
            <person name="Tripathy S."/>
            <person name="Grunwald N."/>
            <person name="Machado M."/>
            <person name="Johnson C.S."/>
            <person name="Walker B."/>
            <person name="Young S.K."/>
            <person name="Zeng Q."/>
            <person name="Gargeya S."/>
            <person name="Fitzgerald M."/>
            <person name="Haas B."/>
            <person name="Abouelleil A."/>
            <person name="Allen A.W."/>
            <person name="Alvarado L."/>
            <person name="Arachchi H.M."/>
            <person name="Berlin A.M."/>
            <person name="Chapman S.B."/>
            <person name="Gainer-Dewar J."/>
            <person name="Goldberg J."/>
            <person name="Griggs A."/>
            <person name="Gujja S."/>
            <person name="Hansen M."/>
            <person name="Howarth C."/>
            <person name="Imamovic A."/>
            <person name="Ireland A."/>
            <person name="Larimer J."/>
            <person name="McCowan C."/>
            <person name="Murphy C."/>
            <person name="Pearson M."/>
            <person name="Poon T.W."/>
            <person name="Priest M."/>
            <person name="Roberts A."/>
            <person name="Saif S."/>
            <person name="Shea T."/>
            <person name="Sisk P."/>
            <person name="Sykes S."/>
            <person name="Wortman J."/>
            <person name="Nusbaum C."/>
            <person name="Birren B."/>
        </authorList>
    </citation>
    <scope>NUCLEOTIDE SEQUENCE [LARGE SCALE GENOMIC DNA]</scope>
    <source>
        <strain evidence="2 3">P10297</strain>
    </source>
</reference>
<evidence type="ECO:0000313" key="3">
    <source>
        <dbReference type="Proteomes" id="UP000018948"/>
    </source>
</evidence>
<evidence type="ECO:0000313" key="2">
    <source>
        <dbReference type="EMBL" id="ETP28338.1"/>
    </source>
</evidence>
<dbReference type="Proteomes" id="UP000018948">
    <property type="component" value="Unassembled WGS sequence"/>
</dbReference>
<comment type="caution">
    <text evidence="2">The sequence shown here is derived from an EMBL/GenBank/DDBJ whole genome shotgun (WGS) entry which is preliminary data.</text>
</comment>
<gene>
    <name evidence="2" type="ORF">F442_22369</name>
</gene>
<organism evidence="2 3">
    <name type="scientific">Phytophthora nicotianae P10297</name>
    <dbReference type="NCBI Taxonomy" id="1317064"/>
    <lineage>
        <taxon>Eukaryota</taxon>
        <taxon>Sar</taxon>
        <taxon>Stramenopiles</taxon>
        <taxon>Oomycota</taxon>
        <taxon>Peronosporomycetes</taxon>
        <taxon>Peronosporales</taxon>
        <taxon>Peronosporaceae</taxon>
        <taxon>Phytophthora</taxon>
    </lineage>
</organism>
<name>W2Y136_PHYNI</name>
<evidence type="ECO:0000256" key="1">
    <source>
        <dbReference type="SAM" id="MobiDB-lite"/>
    </source>
</evidence>
<proteinExistence type="predicted"/>
<sequence length="52" mass="5803">MAGEQFLRSLPSHQRSEQEDRASNPRSAPAKARHELGKQQELGTKIESQSEA</sequence>
<feature type="compositionally biased region" description="Basic and acidic residues" evidence="1">
    <location>
        <begin position="14"/>
        <end position="23"/>
    </location>
</feature>
<dbReference type="EMBL" id="ANIY01004814">
    <property type="protein sequence ID" value="ETP28338.1"/>
    <property type="molecule type" value="Genomic_DNA"/>
</dbReference>
<accession>W2Y136</accession>
<protein>
    <submittedName>
        <fullName evidence="2">Uncharacterized protein</fullName>
    </submittedName>
</protein>